<evidence type="ECO:0000256" key="1">
    <source>
        <dbReference type="SAM" id="MobiDB-lite"/>
    </source>
</evidence>
<accession>K1VL16</accession>
<proteinExistence type="predicted"/>
<dbReference type="InParanoid" id="K1VL16"/>
<protein>
    <submittedName>
        <fullName evidence="2">Uncharacterized protein</fullName>
    </submittedName>
</protein>
<dbReference type="HOGENOM" id="CLU_1157092_0_0_1"/>
<name>K1VL16_TRIAC</name>
<evidence type="ECO:0000313" key="2">
    <source>
        <dbReference type="EMBL" id="EKC99956.1"/>
    </source>
</evidence>
<comment type="caution">
    <text evidence="2">The sequence shown here is derived from an EMBL/GenBank/DDBJ whole genome shotgun (WGS) entry which is preliminary data.</text>
</comment>
<reference evidence="2 3" key="1">
    <citation type="journal article" date="2012" name="Eukaryot. Cell">
        <title>Genome sequence of the Trichosporon asahii environmental strain CBS 8904.</title>
        <authorList>
            <person name="Yang R.Y."/>
            <person name="Li H.T."/>
            <person name="Zhu H."/>
            <person name="Zhou G.P."/>
            <person name="Wang M."/>
            <person name="Wang L."/>
        </authorList>
    </citation>
    <scope>NUCLEOTIDE SEQUENCE [LARGE SCALE GENOMIC DNA]</scope>
    <source>
        <strain evidence="2 3">CBS 8904</strain>
    </source>
</reference>
<dbReference type="AlphaFoldDB" id="K1VL16"/>
<feature type="compositionally biased region" description="Low complexity" evidence="1">
    <location>
        <begin position="42"/>
        <end position="60"/>
    </location>
</feature>
<evidence type="ECO:0000313" key="3">
    <source>
        <dbReference type="Proteomes" id="UP000006757"/>
    </source>
</evidence>
<sequence>MRDDQNPVKSTQPRSTGNRYINSDATSALQTFPISSTRHHPTSPCSTSTSTPTSTPPCSTQLRPRPNFDPALLDLSFDPTPLCGWDCVVPFRVGPPVGAAQAVVMQTCIMAAPSRREVVRPSTPTPTPDSDSTPTCLLDPTRPSVVVSTTLHLTPSFKTLDSASRLSRLCLWHFTTTLSLSRLHLRLPQDTLASFCLWHFDPRLSTFLKFASSSSRRDTVTLAVALGVDRPSSSVGPQCL</sequence>
<dbReference type="Proteomes" id="UP000006757">
    <property type="component" value="Unassembled WGS sequence"/>
</dbReference>
<gene>
    <name evidence="2" type="ORF">A1Q2_05720</name>
</gene>
<feature type="region of interest" description="Disordered" evidence="1">
    <location>
        <begin position="116"/>
        <end position="138"/>
    </location>
</feature>
<feature type="compositionally biased region" description="Polar residues" evidence="1">
    <location>
        <begin position="7"/>
        <end position="34"/>
    </location>
</feature>
<keyword evidence="3" id="KW-1185">Reference proteome</keyword>
<organism evidence="2 3">
    <name type="scientific">Trichosporon asahii var. asahii (strain CBS 8904)</name>
    <name type="common">Yeast</name>
    <dbReference type="NCBI Taxonomy" id="1220162"/>
    <lineage>
        <taxon>Eukaryota</taxon>
        <taxon>Fungi</taxon>
        <taxon>Dikarya</taxon>
        <taxon>Basidiomycota</taxon>
        <taxon>Agaricomycotina</taxon>
        <taxon>Tremellomycetes</taxon>
        <taxon>Trichosporonales</taxon>
        <taxon>Trichosporonaceae</taxon>
        <taxon>Trichosporon</taxon>
    </lineage>
</organism>
<feature type="region of interest" description="Disordered" evidence="1">
    <location>
        <begin position="1"/>
        <end position="65"/>
    </location>
</feature>
<dbReference type="EMBL" id="AMBO01000354">
    <property type="protein sequence ID" value="EKC99956.1"/>
    <property type="molecule type" value="Genomic_DNA"/>
</dbReference>